<evidence type="ECO:0000313" key="3">
    <source>
        <dbReference type="Proteomes" id="UP000044602"/>
    </source>
</evidence>
<feature type="transmembrane region" description="Helical" evidence="1">
    <location>
        <begin position="37"/>
        <end position="57"/>
    </location>
</feature>
<dbReference type="Proteomes" id="UP000044602">
    <property type="component" value="Unassembled WGS sequence"/>
</dbReference>
<keyword evidence="1" id="KW-1133">Transmembrane helix</keyword>
<dbReference type="EMBL" id="CVQH01013780">
    <property type="protein sequence ID" value="CRK22223.1"/>
    <property type="molecule type" value="Genomic_DNA"/>
</dbReference>
<protein>
    <submittedName>
        <fullName evidence="2">Uncharacterized protein</fullName>
    </submittedName>
</protein>
<keyword evidence="3" id="KW-1185">Reference proteome</keyword>
<keyword evidence="1" id="KW-0812">Transmembrane</keyword>
<organism evidence="2 3">
    <name type="scientific">Verticillium longisporum</name>
    <name type="common">Verticillium dahliae var. longisporum</name>
    <dbReference type="NCBI Taxonomy" id="100787"/>
    <lineage>
        <taxon>Eukaryota</taxon>
        <taxon>Fungi</taxon>
        <taxon>Dikarya</taxon>
        <taxon>Ascomycota</taxon>
        <taxon>Pezizomycotina</taxon>
        <taxon>Sordariomycetes</taxon>
        <taxon>Hypocreomycetidae</taxon>
        <taxon>Glomerellales</taxon>
        <taxon>Plectosphaerellaceae</taxon>
        <taxon>Verticillium</taxon>
    </lineage>
</organism>
<name>A0A0G4LJN2_VERLO</name>
<proteinExistence type="predicted"/>
<reference evidence="2 3" key="1">
    <citation type="submission" date="2015-05" db="EMBL/GenBank/DDBJ databases">
        <authorList>
            <person name="Wang D.B."/>
            <person name="Wang M."/>
        </authorList>
    </citation>
    <scope>NUCLEOTIDE SEQUENCE [LARGE SCALE GENOMIC DNA]</scope>
    <source>
        <strain evidence="2">VL1</strain>
    </source>
</reference>
<gene>
    <name evidence="2" type="ORF">BN1708_013350</name>
</gene>
<keyword evidence="1" id="KW-0472">Membrane</keyword>
<accession>A0A0G4LJN2</accession>
<dbReference type="STRING" id="100787.A0A0G4LJN2"/>
<sequence length="528" mass="57966">MASYKSLDGSASSPDTRARLANLYAVVKSRCLRVPRLASQLLIAAALLLTLVCLVPSQTKQSFLGADFSNYWKWPYSSTAPSSPIYNISSGGPVRMVVFGTPDVASPSKSKGKSGPSWTEALCAELRCSSHESFVPALDLPTQVLTSNSLYKPTLQKLLVPVADQTNLGVDYRHVGKQYPLASTADIAHQVSQFLKGPKQTDPPKETIWVFSFGTWDIWTLAALPREVSQGLVRNMVEHLFSQIELLYKASLSVDSPAYSDFWAYTNASLLESLNSNPSADTIESFCIVIPELFDLSLTPGWHTQRPTPPVPHSKAEHMVNAAFLVEHWNSEVSGRMDAWTRLADPEPAHDDTAAPKRPTDAQGKPYFGFWNPTGKAPGKGGASDNTLLVPYPRRAGLLTNTTSFVKEVIIESQLRASRLGDGLGRGKREDKALLRFDEVWTPCIWDGAASNPCKHSDKHLFYSPFTLGERAIREAARQTAEAVAMRLFAKEGEYDTAASGWRVEGAAKMRRAGEKSFRVKARSARSS</sequence>
<evidence type="ECO:0000313" key="2">
    <source>
        <dbReference type="EMBL" id="CRK22223.1"/>
    </source>
</evidence>
<dbReference type="AlphaFoldDB" id="A0A0G4LJN2"/>
<evidence type="ECO:0000256" key="1">
    <source>
        <dbReference type="SAM" id="Phobius"/>
    </source>
</evidence>